<feature type="DNA-binding region" description="HMG box" evidence="3">
    <location>
        <begin position="87"/>
        <end position="156"/>
    </location>
</feature>
<dbReference type="Pfam" id="PF00505">
    <property type="entry name" value="HMG_box"/>
    <property type="match status" value="1"/>
</dbReference>
<feature type="region of interest" description="Disordered" evidence="4">
    <location>
        <begin position="49"/>
        <end position="90"/>
    </location>
</feature>
<feature type="region of interest" description="Disordered" evidence="4">
    <location>
        <begin position="230"/>
        <end position="250"/>
    </location>
</feature>
<feature type="compositionally biased region" description="Polar residues" evidence="4">
    <location>
        <begin position="14"/>
        <end position="26"/>
    </location>
</feature>
<dbReference type="GO" id="GO:0000978">
    <property type="term" value="F:RNA polymerase II cis-regulatory region sequence-specific DNA binding"/>
    <property type="evidence" value="ECO:0007669"/>
    <property type="project" value="TreeGrafter"/>
</dbReference>
<dbReference type="SMART" id="SM00398">
    <property type="entry name" value="HMG"/>
    <property type="match status" value="1"/>
</dbReference>
<dbReference type="GeneID" id="6077791"/>
<dbReference type="InterPro" id="IPR036910">
    <property type="entry name" value="HMG_box_dom_sf"/>
</dbReference>
<proteinExistence type="predicted"/>
<dbReference type="HOGENOM" id="CLU_034202_0_0_1"/>
<evidence type="ECO:0000259" key="5">
    <source>
        <dbReference type="PROSITE" id="PS50118"/>
    </source>
</evidence>
<dbReference type="InterPro" id="IPR051356">
    <property type="entry name" value="SOX/SOX-like_TF"/>
</dbReference>
<sequence>MPAERSRAVKRTESGNNFVWTTPVAPTSTFDDAMMPSLVDVPIDMDGLPPLVDAPPPPSEFILFPPAEETPPPRRQPHSKKKPDNHIPRPPNAFILFRSSFIKAQHVSTSVETNHSTLSKIIGLTWQGLPEEERKVWHAKAKEAQDEHKRKFPQYAFRPLQTKNKGGTTEKRKVREVEPKDHKRCAKIAQLLVEGKKGRELNAEIQEFDKHHVPEIITRFEAPITARAYRRSSSAPVPETENSRATQTFLPSAVSAPIRRIRSSSSKPSRCSTPASPPQAEMHLLADTAAAAMSAQSMALKRESSLDFNSFSFDNVNSPLPSFFCDPLSDGMALQQTTDAFDQAQYNSSLSIDTDFIDTWSQCSSPVSPDPSYVTSPCSPSYGSPFDSFSVQPYNEKVYPDFNFPSYEQTNMGMGVGASQRSVLKYRTGLLGFHDDLASSIRLNVVLVTSPSSGVKTQPGPSWISNSMSQPYLWTLCTIFTPARRAFVLHDSFNGSSHLNSTTPHAHPFIHVCIHICELKAFDCLCVSFTYTLISLILLTTHTPSRCLSFSSYLLGVLGAHAIPLTFIASS</sequence>
<feature type="compositionally biased region" description="Basic and acidic residues" evidence="4">
    <location>
        <begin position="1"/>
        <end position="13"/>
    </location>
</feature>
<name>B0DDQ2_LACBS</name>
<evidence type="ECO:0000256" key="4">
    <source>
        <dbReference type="SAM" id="MobiDB-lite"/>
    </source>
</evidence>
<dbReference type="AlphaFoldDB" id="B0DDQ2"/>
<feature type="domain" description="HMG box" evidence="5">
    <location>
        <begin position="87"/>
        <end position="156"/>
    </location>
</feature>
<accession>B0DDQ2</accession>
<dbReference type="Gene3D" id="1.10.30.10">
    <property type="entry name" value="High mobility group box domain"/>
    <property type="match status" value="1"/>
</dbReference>
<keyword evidence="7" id="KW-1185">Reference proteome</keyword>
<reference evidence="6 7" key="1">
    <citation type="journal article" date="2008" name="Nature">
        <title>The genome of Laccaria bicolor provides insights into mycorrhizal symbiosis.</title>
        <authorList>
            <person name="Martin F."/>
            <person name="Aerts A."/>
            <person name="Ahren D."/>
            <person name="Brun A."/>
            <person name="Danchin E.G.J."/>
            <person name="Duchaussoy F."/>
            <person name="Gibon J."/>
            <person name="Kohler A."/>
            <person name="Lindquist E."/>
            <person name="Pereda V."/>
            <person name="Salamov A."/>
            <person name="Shapiro H.J."/>
            <person name="Wuyts J."/>
            <person name="Blaudez D."/>
            <person name="Buee M."/>
            <person name="Brokstein P."/>
            <person name="Canbaeck B."/>
            <person name="Cohen D."/>
            <person name="Courty P.E."/>
            <person name="Coutinho P.M."/>
            <person name="Delaruelle C."/>
            <person name="Detter J.C."/>
            <person name="Deveau A."/>
            <person name="DiFazio S."/>
            <person name="Duplessis S."/>
            <person name="Fraissinet-Tachet L."/>
            <person name="Lucic E."/>
            <person name="Frey-Klett P."/>
            <person name="Fourrey C."/>
            <person name="Feussner I."/>
            <person name="Gay G."/>
            <person name="Grimwood J."/>
            <person name="Hoegger P.J."/>
            <person name="Jain P."/>
            <person name="Kilaru S."/>
            <person name="Labbe J."/>
            <person name="Lin Y.C."/>
            <person name="Legue V."/>
            <person name="Le Tacon F."/>
            <person name="Marmeisse R."/>
            <person name="Melayah D."/>
            <person name="Montanini B."/>
            <person name="Muratet M."/>
            <person name="Nehls U."/>
            <person name="Niculita-Hirzel H."/>
            <person name="Oudot-Le Secq M.P."/>
            <person name="Peter M."/>
            <person name="Quesneville H."/>
            <person name="Rajashekar B."/>
            <person name="Reich M."/>
            <person name="Rouhier N."/>
            <person name="Schmutz J."/>
            <person name="Yin T."/>
            <person name="Chalot M."/>
            <person name="Henrissat B."/>
            <person name="Kuees U."/>
            <person name="Lucas S."/>
            <person name="Van de Peer Y."/>
            <person name="Podila G.K."/>
            <person name="Polle A."/>
            <person name="Pukkila P.J."/>
            <person name="Richardson P.M."/>
            <person name="Rouze P."/>
            <person name="Sanders I.R."/>
            <person name="Stajich J.E."/>
            <person name="Tunlid A."/>
            <person name="Tuskan G."/>
            <person name="Grigoriev I.V."/>
        </authorList>
    </citation>
    <scope>NUCLEOTIDE SEQUENCE [LARGE SCALE GENOMIC DNA]</scope>
    <source>
        <strain evidence="7">S238N-H82 / ATCC MYA-4686</strain>
    </source>
</reference>
<dbReference type="OrthoDB" id="6247875at2759"/>
<keyword evidence="2 3" id="KW-0539">Nucleus</keyword>
<dbReference type="EMBL" id="DS547105">
    <property type="protein sequence ID" value="EDR07132.1"/>
    <property type="molecule type" value="Genomic_DNA"/>
</dbReference>
<evidence type="ECO:0000256" key="3">
    <source>
        <dbReference type="PROSITE-ProRule" id="PRU00267"/>
    </source>
</evidence>
<dbReference type="InParanoid" id="B0DDQ2"/>
<dbReference type="Proteomes" id="UP000001194">
    <property type="component" value="Unassembled WGS sequence"/>
</dbReference>
<dbReference type="RefSeq" id="XP_001882063.1">
    <property type="nucleotide sequence ID" value="XM_001882028.1"/>
</dbReference>
<organism evidence="7">
    <name type="scientific">Laccaria bicolor (strain S238N-H82 / ATCC MYA-4686)</name>
    <name type="common">Bicoloured deceiver</name>
    <name type="synonym">Laccaria laccata var. bicolor</name>
    <dbReference type="NCBI Taxonomy" id="486041"/>
    <lineage>
        <taxon>Eukaryota</taxon>
        <taxon>Fungi</taxon>
        <taxon>Dikarya</taxon>
        <taxon>Basidiomycota</taxon>
        <taxon>Agaricomycotina</taxon>
        <taxon>Agaricomycetes</taxon>
        <taxon>Agaricomycetidae</taxon>
        <taxon>Agaricales</taxon>
        <taxon>Agaricineae</taxon>
        <taxon>Hydnangiaceae</taxon>
        <taxon>Laccaria</taxon>
    </lineage>
</organism>
<feature type="region of interest" description="Disordered" evidence="4">
    <location>
        <begin position="161"/>
        <end position="181"/>
    </location>
</feature>
<feature type="compositionally biased region" description="Basic and acidic residues" evidence="4">
    <location>
        <begin position="168"/>
        <end position="181"/>
    </location>
</feature>
<dbReference type="InterPro" id="IPR009071">
    <property type="entry name" value="HMG_box_dom"/>
</dbReference>
<dbReference type="KEGG" id="lbc:LACBIDRAFT_298964"/>
<evidence type="ECO:0000313" key="6">
    <source>
        <dbReference type="EMBL" id="EDR07132.1"/>
    </source>
</evidence>
<gene>
    <name evidence="6" type="ORF">LACBIDRAFT_298964</name>
</gene>
<evidence type="ECO:0000256" key="2">
    <source>
        <dbReference type="ARBA" id="ARBA00023242"/>
    </source>
</evidence>
<protein>
    <submittedName>
        <fullName evidence="6">Predicted protein</fullName>
    </submittedName>
</protein>
<dbReference type="GO" id="GO:0005634">
    <property type="term" value="C:nucleus"/>
    <property type="evidence" value="ECO:0007669"/>
    <property type="project" value="UniProtKB-UniRule"/>
</dbReference>
<dbReference type="CDD" id="cd01389">
    <property type="entry name" value="HMG-box_ROX1-like"/>
    <property type="match status" value="1"/>
</dbReference>
<keyword evidence="1 3" id="KW-0238">DNA-binding</keyword>
<evidence type="ECO:0000313" key="7">
    <source>
        <dbReference type="Proteomes" id="UP000001194"/>
    </source>
</evidence>
<evidence type="ECO:0000256" key="1">
    <source>
        <dbReference type="ARBA" id="ARBA00023125"/>
    </source>
</evidence>
<dbReference type="SUPFAM" id="SSF47095">
    <property type="entry name" value="HMG-box"/>
    <property type="match status" value="1"/>
</dbReference>
<dbReference type="STRING" id="486041.B0DDQ2"/>
<dbReference type="PANTHER" id="PTHR45789:SF2">
    <property type="entry name" value="FI18025P1"/>
    <property type="match status" value="1"/>
</dbReference>
<dbReference type="PANTHER" id="PTHR45789">
    <property type="entry name" value="FI18025P1"/>
    <property type="match status" value="1"/>
</dbReference>
<feature type="region of interest" description="Disordered" evidence="4">
    <location>
        <begin position="1"/>
        <end position="26"/>
    </location>
</feature>
<dbReference type="GO" id="GO:0000981">
    <property type="term" value="F:DNA-binding transcription factor activity, RNA polymerase II-specific"/>
    <property type="evidence" value="ECO:0007669"/>
    <property type="project" value="TreeGrafter"/>
</dbReference>
<dbReference type="PROSITE" id="PS50118">
    <property type="entry name" value="HMG_BOX_2"/>
    <property type="match status" value="1"/>
</dbReference>